<evidence type="ECO:0000313" key="3">
    <source>
        <dbReference type="Proteomes" id="UP000789706"/>
    </source>
</evidence>
<dbReference type="InterPro" id="IPR010734">
    <property type="entry name" value="Copine_C"/>
</dbReference>
<dbReference type="AlphaFoldDB" id="A0A9N9GBE5"/>
<protein>
    <submittedName>
        <fullName evidence="2">1051_t:CDS:1</fullName>
    </submittedName>
</protein>
<organism evidence="2 3">
    <name type="scientific">Diversispora eburnea</name>
    <dbReference type="NCBI Taxonomy" id="1213867"/>
    <lineage>
        <taxon>Eukaryota</taxon>
        <taxon>Fungi</taxon>
        <taxon>Fungi incertae sedis</taxon>
        <taxon>Mucoromycota</taxon>
        <taxon>Glomeromycotina</taxon>
        <taxon>Glomeromycetes</taxon>
        <taxon>Diversisporales</taxon>
        <taxon>Diversisporaceae</taxon>
        <taxon>Diversispora</taxon>
    </lineage>
</organism>
<dbReference type="Proteomes" id="UP000789706">
    <property type="component" value="Unassembled WGS sequence"/>
</dbReference>
<dbReference type="GO" id="GO:0005886">
    <property type="term" value="C:plasma membrane"/>
    <property type="evidence" value="ECO:0007669"/>
    <property type="project" value="TreeGrafter"/>
</dbReference>
<dbReference type="GO" id="GO:0071277">
    <property type="term" value="P:cellular response to calcium ion"/>
    <property type="evidence" value="ECO:0007669"/>
    <property type="project" value="TreeGrafter"/>
</dbReference>
<dbReference type="EMBL" id="CAJVPK010001535">
    <property type="protein sequence ID" value="CAG8590293.1"/>
    <property type="molecule type" value="Genomic_DNA"/>
</dbReference>
<feature type="domain" description="Copine C-terminal" evidence="1">
    <location>
        <begin position="1"/>
        <end position="89"/>
    </location>
</feature>
<name>A0A9N9GBE5_9GLOM</name>
<accession>A0A9N9GBE5</accession>
<gene>
    <name evidence="2" type="ORF">DEBURN_LOCUS9022</name>
</gene>
<dbReference type="Pfam" id="PF07002">
    <property type="entry name" value="Copine"/>
    <property type="match status" value="1"/>
</dbReference>
<dbReference type="PANTHER" id="PTHR10857:SF106">
    <property type="entry name" value="C2 DOMAIN-CONTAINING PROTEIN"/>
    <property type="match status" value="1"/>
</dbReference>
<proteinExistence type="predicted"/>
<dbReference type="PANTHER" id="PTHR10857">
    <property type="entry name" value="COPINE"/>
    <property type="match status" value="1"/>
</dbReference>
<dbReference type="GO" id="GO:0005544">
    <property type="term" value="F:calcium-dependent phospholipid binding"/>
    <property type="evidence" value="ECO:0007669"/>
    <property type="project" value="InterPro"/>
</dbReference>
<evidence type="ECO:0000259" key="1">
    <source>
        <dbReference type="Pfam" id="PF07002"/>
    </source>
</evidence>
<keyword evidence="3" id="KW-1185">Reference proteome</keyword>
<evidence type="ECO:0000313" key="2">
    <source>
        <dbReference type="EMBL" id="CAG8590293.1"/>
    </source>
</evidence>
<reference evidence="2" key="1">
    <citation type="submission" date="2021-06" db="EMBL/GenBank/DDBJ databases">
        <authorList>
            <person name="Kallberg Y."/>
            <person name="Tangrot J."/>
            <person name="Rosling A."/>
        </authorList>
    </citation>
    <scope>NUCLEOTIDE SEQUENCE</scope>
    <source>
        <strain evidence="2">AZ414A</strain>
    </source>
</reference>
<dbReference type="OrthoDB" id="5855668at2759"/>
<comment type="caution">
    <text evidence="2">The sequence shown here is derived from an EMBL/GenBank/DDBJ whole genome shotgun (WGS) entry which is preliminary data.</text>
</comment>
<dbReference type="InterPro" id="IPR045052">
    <property type="entry name" value="Copine"/>
</dbReference>
<sequence>MDSTVKAIINATPLPLSIIIVGVGNADFANMNILDADDNPLKVIGRDIVQFVAMRDFQTETARYYLPKAVLEEIPDQFIHYMNENNIKPSPKIQRNAKELSYNSRFDREYYDETLPEYYA</sequence>